<sequence length="1146" mass="122099">MAGEAGAKRQALVHFDLRPGDAKCDDGTPIPKNRAVRSVELRLYTWQVTGTPNCDTACNHALRRVTGDWNQGTATWGSAPMVDANPTAKFKHGSGAGDSPPRHQVITGANLDNDTSLFYQAAAFNRGWSIEQDCGPSGLDCQADAPGFRMRTREWPNESQRPVLSIVFMPNNDAGLQLRNLGNNACASIDNGNFADGVSLISLGCAGRPDQLWEYTAGTDAGQGQFEAVSSAFCLRANGSAVSIQPCNGGSTQQRWDIVGLEIKSRSNPNLCLAAGKKLGSPLVVQTCNGLPEQQWAFGPPATSVPSPAIRLTALDTGGQATGDCADIEVRRGDDPFPRHSPEVRWTQTFPCLGAARTNQQWNMSPDGRFVNKKFPGNCLGYDGKIAAVEVCKQGGGQLWVVEGTQIRNIQASRAAGVDRCLTGFGGRQWLELANCDPNRTGQAWSLDPFDAPAMATAVQLRNNKHGDCLETNGAVTEGQWIWTQPCGGLDRPAQSFVQLKTNEWVSLANPAMCITTRGGAGLQASECARLIGDANTVPNNPTQQWTTTNLSQFKRATVATCAQGNGNFQYATQVGCATSGDISAQQWSPEELGTATSQLRQMRNLDSNSCADLRTGANAIAWPCGGPDRAIQGVLLAKVGDDFELRLADNPNLCLDVQNGGTENAAVAPIGCNYGAYQRWTLSADGQLKTKAPGNRCLQGGLDNAPLAMRDCSTAAAQRWEFEAPTDTRQLKRIRNIDTGNCLDVVGTVTQNQAYTGFPCSGGDRPNQSFVQLNNGAFASAASNANLCIDAGYSNGAAVLPWACKNPVASHQWRVQGTQFQQVGSGRCAEFNPGSNTAQVQPCNRPNQAWAVEDVDGASSSALQFRSASTAGDRFDGCLDIDGTTRSGYANNDRLIIMPCLGAARTNQSFRLMSNGLIRSTGSPDKCLDAALGSLGRPVLWDCAANKDDQRWKIENGQIKNVTQAGVPRGRCIQGGIDGVQAIMGNCSTTDEQWISEVHGSKARADAVGRLRTPSSNLCLEPNAAQGNDPLSTWGWPCAASGRTQQRFVRLNSGQYRPVGNLGFCLDANGGTDGAVPRTLGCISPTDNAGTPQRWVIDTNAWLSSVASQLCVEAPGSGLVLRQRACAINPTNPRQLWTFVPEAGL</sequence>
<dbReference type="CDD" id="cd00161">
    <property type="entry name" value="beta-trefoil_Ricin-like"/>
    <property type="match status" value="3"/>
</dbReference>
<dbReference type="Pfam" id="PF00652">
    <property type="entry name" value="Ricin_B_lectin"/>
    <property type="match status" value="6"/>
</dbReference>
<dbReference type="SMART" id="SM00458">
    <property type="entry name" value="RICIN"/>
    <property type="match status" value="6"/>
</dbReference>
<evidence type="ECO:0000259" key="3">
    <source>
        <dbReference type="SMART" id="SM00458"/>
    </source>
</evidence>
<name>A0A936TD61_9ACTN</name>
<dbReference type="PROSITE" id="PS50231">
    <property type="entry name" value="RICIN_B_LECTIN"/>
    <property type="match status" value="6"/>
</dbReference>
<feature type="domain" description="Ricin B lectin" evidence="3">
    <location>
        <begin position="457"/>
        <end position="591"/>
    </location>
</feature>
<dbReference type="GO" id="GO:0030246">
    <property type="term" value="F:carbohydrate binding"/>
    <property type="evidence" value="ECO:0007669"/>
    <property type="project" value="UniProtKB-KW"/>
</dbReference>
<feature type="domain" description="Ricin B lectin" evidence="3">
    <location>
        <begin position="866"/>
        <end position="998"/>
    </location>
</feature>
<dbReference type="SUPFAM" id="SSF50370">
    <property type="entry name" value="Ricin B-like lectins"/>
    <property type="match status" value="8"/>
</dbReference>
<evidence type="ECO:0000313" key="4">
    <source>
        <dbReference type="EMBL" id="MBK9296998.1"/>
    </source>
</evidence>
<comment type="caution">
    <text evidence="4">The sequence shown here is derived from an EMBL/GenBank/DDBJ whole genome shotgun (WGS) entry which is preliminary data.</text>
</comment>
<evidence type="ECO:0000313" key="5">
    <source>
        <dbReference type="Proteomes" id="UP000727993"/>
    </source>
</evidence>
<dbReference type="PANTHER" id="PTHR11675">
    <property type="entry name" value="N-ACETYLGALACTOSAMINYLTRANSFERASE"/>
    <property type="match status" value="1"/>
</dbReference>
<dbReference type="EMBL" id="JADJZA010000006">
    <property type="protein sequence ID" value="MBK9296998.1"/>
    <property type="molecule type" value="Genomic_DNA"/>
</dbReference>
<dbReference type="Gene3D" id="2.80.10.50">
    <property type="match status" value="7"/>
</dbReference>
<feature type="domain" description="Ricin B lectin" evidence="3">
    <location>
        <begin position="172"/>
        <end position="299"/>
    </location>
</feature>
<dbReference type="InterPro" id="IPR000772">
    <property type="entry name" value="Ricin_B_lectin"/>
</dbReference>
<evidence type="ECO:0000256" key="1">
    <source>
        <dbReference type="ARBA" id="ARBA00022734"/>
    </source>
</evidence>
<feature type="domain" description="Ricin B lectin" evidence="3">
    <location>
        <begin position="308"/>
        <end position="448"/>
    </location>
</feature>
<dbReference type="InterPro" id="IPR035992">
    <property type="entry name" value="Ricin_B-like_lectins"/>
</dbReference>
<protein>
    <submittedName>
        <fullName evidence="4">Ricin-type beta-trefoil lectin domain protein</fullName>
    </submittedName>
</protein>
<keyword evidence="1" id="KW-0430">Lectin</keyword>
<gene>
    <name evidence="4" type="ORF">IPN02_09205</name>
</gene>
<keyword evidence="2" id="KW-1015">Disulfide bond</keyword>
<accession>A0A936TD61</accession>
<proteinExistence type="predicted"/>
<reference evidence="4 5" key="1">
    <citation type="submission" date="2020-10" db="EMBL/GenBank/DDBJ databases">
        <title>Connecting structure to function with the recovery of over 1000 high-quality activated sludge metagenome-assembled genomes encoding full-length rRNA genes using long-read sequencing.</title>
        <authorList>
            <person name="Singleton C.M."/>
            <person name="Petriglieri F."/>
            <person name="Kristensen J.M."/>
            <person name="Kirkegaard R.H."/>
            <person name="Michaelsen T.Y."/>
            <person name="Andersen M.H."/>
            <person name="Karst S.M."/>
            <person name="Dueholm M.S."/>
            <person name="Nielsen P.H."/>
            <person name="Albertsen M."/>
        </authorList>
    </citation>
    <scope>NUCLEOTIDE SEQUENCE [LARGE SCALE GENOMIC DNA]</scope>
    <source>
        <strain evidence="4">Lyne_18-Q3-R50-59_MAXAC.006</strain>
    </source>
</reference>
<feature type="domain" description="Ricin B lectin" evidence="3">
    <location>
        <begin position="1006"/>
        <end position="1141"/>
    </location>
</feature>
<feature type="domain" description="Ricin B lectin" evidence="3">
    <location>
        <begin position="642"/>
        <end position="774"/>
    </location>
</feature>
<organism evidence="4 5">
    <name type="scientific">Candidatus Neomicrothrix subdominans</name>
    <dbReference type="NCBI Taxonomy" id="2954438"/>
    <lineage>
        <taxon>Bacteria</taxon>
        <taxon>Bacillati</taxon>
        <taxon>Actinomycetota</taxon>
        <taxon>Acidimicrobiia</taxon>
        <taxon>Acidimicrobiales</taxon>
        <taxon>Microthrixaceae</taxon>
        <taxon>Candidatus Neomicrothrix</taxon>
    </lineage>
</organism>
<evidence type="ECO:0000256" key="2">
    <source>
        <dbReference type="ARBA" id="ARBA00023157"/>
    </source>
</evidence>
<dbReference type="AlphaFoldDB" id="A0A936TD61"/>
<dbReference type="Proteomes" id="UP000727993">
    <property type="component" value="Unassembled WGS sequence"/>
</dbReference>